<dbReference type="Pfam" id="PF06155">
    <property type="entry name" value="GBBH-like_N"/>
    <property type="match status" value="1"/>
</dbReference>
<evidence type="ECO:0000256" key="13">
    <source>
        <dbReference type="ARBA" id="ARBA00032283"/>
    </source>
</evidence>
<name>A0A4Q4SB98_9PLEO</name>
<evidence type="ECO:0000256" key="3">
    <source>
        <dbReference type="ARBA" id="ARBA00005022"/>
    </source>
</evidence>
<comment type="pathway">
    <text evidence="3">Amine and polyamine biosynthesis; carnitine biosynthesis.</text>
</comment>
<comment type="catalytic activity">
    <reaction evidence="15">
        <text>N(6),N(6),N(6)-trimethyl-L-lysine + 2-oxoglutarate + O2 = (3S)-3-hydroxy-N(6),N(6),N(6)-trimethyl-L-lysine + succinate + CO2</text>
        <dbReference type="Rhea" id="RHEA:14181"/>
        <dbReference type="ChEBI" id="CHEBI:15379"/>
        <dbReference type="ChEBI" id="CHEBI:16526"/>
        <dbReference type="ChEBI" id="CHEBI:16810"/>
        <dbReference type="ChEBI" id="CHEBI:30031"/>
        <dbReference type="ChEBI" id="CHEBI:58100"/>
        <dbReference type="ChEBI" id="CHEBI:141499"/>
        <dbReference type="EC" id="1.14.11.8"/>
    </reaction>
</comment>
<dbReference type="EC" id="1.14.11.8" evidence="5"/>
<evidence type="ECO:0000256" key="10">
    <source>
        <dbReference type="ARBA" id="ARBA00023004"/>
    </source>
</evidence>
<feature type="region of interest" description="Disordered" evidence="17">
    <location>
        <begin position="64"/>
        <end position="113"/>
    </location>
</feature>
<evidence type="ECO:0000256" key="7">
    <source>
        <dbReference type="ARBA" id="ARBA00022873"/>
    </source>
</evidence>
<keyword evidence="10" id="KW-0408">Iron</keyword>
<dbReference type="Gene3D" id="3.30.2020.30">
    <property type="match status" value="1"/>
</dbReference>
<evidence type="ECO:0000256" key="8">
    <source>
        <dbReference type="ARBA" id="ARBA00022964"/>
    </source>
</evidence>
<dbReference type="AlphaFoldDB" id="A0A4Q4SB98"/>
<dbReference type="GO" id="GO:0045329">
    <property type="term" value="P:carnitine biosynthetic process"/>
    <property type="evidence" value="ECO:0007669"/>
    <property type="project" value="UniProtKB-UniPathway"/>
</dbReference>
<evidence type="ECO:0000259" key="18">
    <source>
        <dbReference type="Pfam" id="PF02668"/>
    </source>
</evidence>
<dbReference type="InterPro" id="IPR012776">
    <property type="entry name" value="Trimethyllysine_dOase"/>
</dbReference>
<evidence type="ECO:0000256" key="12">
    <source>
        <dbReference type="ARBA" id="ARBA00031778"/>
    </source>
</evidence>
<feature type="domain" description="TauD/TfdA-like" evidence="18">
    <location>
        <begin position="306"/>
        <end position="531"/>
    </location>
</feature>
<keyword evidence="7" id="KW-0124">Carnitine biosynthesis</keyword>
<dbReference type="NCBIfam" id="TIGR02410">
    <property type="entry name" value="carnitine_TMLD"/>
    <property type="match status" value="1"/>
</dbReference>
<comment type="caution">
    <text evidence="20">The sequence shown here is derived from an EMBL/GenBank/DDBJ whole genome shotgun (WGS) entry which is preliminary data.</text>
</comment>
<dbReference type="SUPFAM" id="SSF51197">
    <property type="entry name" value="Clavaminate synthase-like"/>
    <property type="match status" value="1"/>
</dbReference>
<evidence type="ECO:0000313" key="20">
    <source>
        <dbReference type="EMBL" id="RYO67594.1"/>
    </source>
</evidence>
<dbReference type="GO" id="GO:0005739">
    <property type="term" value="C:mitochondrion"/>
    <property type="evidence" value="ECO:0007669"/>
    <property type="project" value="TreeGrafter"/>
</dbReference>
<keyword evidence="9" id="KW-0560">Oxidoreductase</keyword>
<feature type="domain" description="Gamma-butyrobetaine hydroxylase-like N-terminal" evidence="19">
    <location>
        <begin position="195"/>
        <end position="256"/>
    </location>
</feature>
<dbReference type="Pfam" id="PF02668">
    <property type="entry name" value="TauD"/>
    <property type="match status" value="1"/>
</dbReference>
<dbReference type="InterPro" id="IPR050411">
    <property type="entry name" value="AlphaKG_dependent_hydroxylases"/>
</dbReference>
<dbReference type="Proteomes" id="UP000293823">
    <property type="component" value="Unassembled WGS sequence"/>
</dbReference>
<keyword evidence="8" id="KW-0223">Dioxygenase</keyword>
<dbReference type="InterPro" id="IPR042098">
    <property type="entry name" value="TauD-like_sf"/>
</dbReference>
<dbReference type="EMBL" id="PEJP01000015">
    <property type="protein sequence ID" value="RYO67594.1"/>
    <property type="molecule type" value="Genomic_DNA"/>
</dbReference>
<evidence type="ECO:0000256" key="11">
    <source>
        <dbReference type="ARBA" id="ARBA00030363"/>
    </source>
</evidence>
<feature type="compositionally biased region" description="Polar residues" evidence="17">
    <location>
        <begin position="64"/>
        <end position="92"/>
    </location>
</feature>
<evidence type="ECO:0000256" key="1">
    <source>
        <dbReference type="ARBA" id="ARBA00001954"/>
    </source>
</evidence>
<keyword evidence="21" id="KW-1185">Reference proteome</keyword>
<comment type="similarity">
    <text evidence="4">Belongs to the gamma-BBH/TMLD family.</text>
</comment>
<dbReference type="FunFam" id="3.60.130.10:FF:000001">
    <property type="entry name" value="Trimethyllysine dioxygenase, mitochondrial"/>
    <property type="match status" value="1"/>
</dbReference>
<evidence type="ECO:0000256" key="4">
    <source>
        <dbReference type="ARBA" id="ARBA00008654"/>
    </source>
</evidence>
<dbReference type="PANTHER" id="PTHR10696">
    <property type="entry name" value="GAMMA-BUTYROBETAINE HYDROXYLASE-RELATED"/>
    <property type="match status" value="1"/>
</dbReference>
<evidence type="ECO:0000256" key="2">
    <source>
        <dbReference type="ARBA" id="ARBA00001961"/>
    </source>
</evidence>
<evidence type="ECO:0000256" key="16">
    <source>
        <dbReference type="ARBA" id="ARBA00071191"/>
    </source>
</evidence>
<comment type="function">
    <text evidence="14">Converts trimethyllysine (TML) into hydroxytrimethyllysine (HTML).</text>
</comment>
<dbReference type="UniPathway" id="UPA00118"/>
<organism evidence="20 21">
    <name type="scientific">Alternaria arborescens</name>
    <dbReference type="NCBI Taxonomy" id="156630"/>
    <lineage>
        <taxon>Eukaryota</taxon>
        <taxon>Fungi</taxon>
        <taxon>Dikarya</taxon>
        <taxon>Ascomycota</taxon>
        <taxon>Pezizomycotina</taxon>
        <taxon>Dothideomycetes</taxon>
        <taxon>Pleosporomycetidae</taxon>
        <taxon>Pleosporales</taxon>
        <taxon>Pleosporineae</taxon>
        <taxon>Pleosporaceae</taxon>
        <taxon>Alternaria</taxon>
        <taxon>Alternaria sect. Alternaria</taxon>
    </lineage>
</organism>
<evidence type="ECO:0000256" key="6">
    <source>
        <dbReference type="ARBA" id="ARBA00022723"/>
    </source>
</evidence>
<dbReference type="PANTHER" id="PTHR10696:SF51">
    <property type="entry name" value="TRIMETHYLLYSINE DIOXYGENASE, MITOCHONDRIAL"/>
    <property type="match status" value="1"/>
</dbReference>
<keyword evidence="6" id="KW-0479">Metal-binding</keyword>
<dbReference type="InterPro" id="IPR038492">
    <property type="entry name" value="GBBH-like_N_sf"/>
</dbReference>
<evidence type="ECO:0000256" key="14">
    <source>
        <dbReference type="ARBA" id="ARBA00046008"/>
    </source>
</evidence>
<dbReference type="GO" id="GO:0005506">
    <property type="term" value="F:iron ion binding"/>
    <property type="evidence" value="ECO:0007669"/>
    <property type="project" value="InterPro"/>
</dbReference>
<proteinExistence type="inferred from homology"/>
<feature type="compositionally biased region" description="Basic and acidic residues" evidence="17">
    <location>
        <begin position="93"/>
        <end position="113"/>
    </location>
</feature>
<evidence type="ECO:0000256" key="15">
    <source>
        <dbReference type="ARBA" id="ARBA00049334"/>
    </source>
</evidence>
<sequence length="559" mass="64148">MWLNEILRIRLVAPRYGRGHVRWLKSIPVLMLLRNYPTSELLRQYTQVSTLYLHLTSIRLNSSSSTGATVGKDQNTQVDAQTAPASSTGQKQRTQDVAETKTPQQEKVEPLKPRTDRLDEYLGVENINKAKELSTFTKLLAYELNKIYGHQRFLKRLLRGMYRVRDHPFTPPGGRVNVPRTEFREDKLYVDSRLIPNIWLRDNCQCGSCMHDTTKQRLLDTFSIPKDISIKSHWIEGEGEDPTFKIEWSDGHESRYLRSFLAQTTTTEDFKAIQRQGLVELNLWDSKIASKPPTQAYHHVMSHDPKKLLRKIRTHGFCYVDGTPSENPLFTKMLLERISFIRETHYGGFYDFTADLASNDTAYTNIALEAHTDTTYFSDPAGLQAFHLLSHTDGEGGASLLVDGFKAAEELRQTDRKAYEILSTVNVHAHASGNEGISIQPYRGFPVLEHDSATGDLLRVRWNSSDRASIELPIEEVETWYDAARKFDAILKKKENEYWEQLVPGRVLIFDNWRVLHGRSSFTGKRRICGGYVNRDDWISKFKMLEFGSEEVLKGLAVN</sequence>
<accession>A0A4Q4SB98</accession>
<gene>
    <name evidence="20" type="ORF">AA0113_g4449</name>
</gene>
<comment type="cofactor">
    <cofactor evidence="2">
        <name>L-ascorbate</name>
        <dbReference type="ChEBI" id="CHEBI:38290"/>
    </cofactor>
</comment>
<evidence type="ECO:0000256" key="9">
    <source>
        <dbReference type="ARBA" id="ARBA00023002"/>
    </source>
</evidence>
<evidence type="ECO:0000313" key="21">
    <source>
        <dbReference type="Proteomes" id="UP000293823"/>
    </source>
</evidence>
<dbReference type="FunFam" id="3.30.2020.30:FF:000002">
    <property type="entry name" value="Putative gamma-butyrobetaine dioxygenase"/>
    <property type="match status" value="1"/>
</dbReference>
<reference evidence="21" key="1">
    <citation type="journal article" date="2019" name="bioRxiv">
        <title>Genomics, evolutionary history and diagnostics of the Alternaria alternata species group including apple and Asian pear pathotypes.</title>
        <authorList>
            <person name="Armitage A.D."/>
            <person name="Cockerton H.M."/>
            <person name="Sreenivasaprasad S."/>
            <person name="Woodhall J.W."/>
            <person name="Lane C.R."/>
            <person name="Harrison R.J."/>
            <person name="Clarkson J.P."/>
        </authorList>
    </citation>
    <scope>NUCLEOTIDE SEQUENCE [LARGE SCALE GENOMIC DNA]</scope>
    <source>
        <strain evidence="21">RGR 97.0016</strain>
    </source>
</reference>
<comment type="cofactor">
    <cofactor evidence="1">
        <name>Fe(2+)</name>
        <dbReference type="ChEBI" id="CHEBI:29033"/>
    </cofactor>
</comment>
<dbReference type="Gene3D" id="3.60.130.10">
    <property type="entry name" value="Clavaminate synthase-like"/>
    <property type="match status" value="1"/>
</dbReference>
<dbReference type="CDD" id="cd00250">
    <property type="entry name" value="CAS_like"/>
    <property type="match status" value="1"/>
</dbReference>
<dbReference type="GO" id="GO:0050353">
    <property type="term" value="F:trimethyllysine dioxygenase activity"/>
    <property type="evidence" value="ECO:0007669"/>
    <property type="project" value="UniProtKB-EC"/>
</dbReference>
<dbReference type="InterPro" id="IPR010376">
    <property type="entry name" value="GBBH-like_N"/>
</dbReference>
<evidence type="ECO:0000256" key="17">
    <source>
        <dbReference type="SAM" id="MobiDB-lite"/>
    </source>
</evidence>
<evidence type="ECO:0000256" key="5">
    <source>
        <dbReference type="ARBA" id="ARBA00012267"/>
    </source>
</evidence>
<dbReference type="OrthoDB" id="408743at2759"/>
<evidence type="ECO:0000259" key="19">
    <source>
        <dbReference type="Pfam" id="PF06155"/>
    </source>
</evidence>
<dbReference type="InterPro" id="IPR003819">
    <property type="entry name" value="TauD/TfdA-like"/>
</dbReference>
<protein>
    <recommendedName>
        <fullName evidence="16">Trimethyllysine dioxygenase</fullName>
        <ecNumber evidence="5">1.14.11.8</ecNumber>
    </recommendedName>
    <alternativeName>
        <fullName evidence="12">Epsilon-trimethyllysine 2-oxoglutarate dioxygenase</fullName>
    </alternativeName>
    <alternativeName>
        <fullName evidence="11">TML hydroxylase</fullName>
    </alternativeName>
    <alternativeName>
        <fullName evidence="13">TML-alpha-ketoglutarate dioxygenase</fullName>
    </alternativeName>
</protein>